<reference evidence="1 2" key="1">
    <citation type="submission" date="2024-09" db="EMBL/GenBank/DDBJ databases">
        <authorList>
            <person name="Lee S.D."/>
        </authorList>
    </citation>
    <scope>NUCLEOTIDE SEQUENCE [LARGE SCALE GENOMIC DNA]</scope>
    <source>
        <strain evidence="1 2">N1-5</strain>
    </source>
</reference>
<dbReference type="PANTHER" id="PTHR30469">
    <property type="entry name" value="MULTIDRUG RESISTANCE PROTEIN MDTA"/>
    <property type="match status" value="1"/>
</dbReference>
<dbReference type="Gene3D" id="2.40.50.100">
    <property type="match status" value="1"/>
</dbReference>
<comment type="caution">
    <text evidence="1">The sequence shown here is derived from an EMBL/GenBank/DDBJ whole genome shotgun (WGS) entry which is preliminary data.</text>
</comment>
<organism evidence="1 2">
    <name type="scientific">Streptacidiphilus cavernicola</name>
    <dbReference type="NCBI Taxonomy" id="3342716"/>
    <lineage>
        <taxon>Bacteria</taxon>
        <taxon>Bacillati</taxon>
        <taxon>Actinomycetota</taxon>
        <taxon>Actinomycetes</taxon>
        <taxon>Kitasatosporales</taxon>
        <taxon>Streptomycetaceae</taxon>
        <taxon>Streptacidiphilus</taxon>
    </lineage>
</organism>
<dbReference type="EMBL" id="JBHEZZ010000005">
    <property type="protein sequence ID" value="MFC1401975.1"/>
    <property type="molecule type" value="Genomic_DNA"/>
</dbReference>
<protein>
    <submittedName>
        <fullName evidence="1">Efflux RND transporter periplasmic adaptor subunit</fullName>
    </submittedName>
</protein>
<dbReference type="Gene3D" id="2.40.420.20">
    <property type="match status" value="1"/>
</dbReference>
<accession>A0ABV6UKJ3</accession>
<gene>
    <name evidence="1" type="ORF">ACEZDJ_11830</name>
</gene>
<keyword evidence="2" id="KW-1185">Reference proteome</keyword>
<proteinExistence type="predicted"/>
<dbReference type="RefSeq" id="WP_157624036.1">
    <property type="nucleotide sequence ID" value="NZ_JBHEZZ010000005.1"/>
</dbReference>
<dbReference type="Proteomes" id="UP001592528">
    <property type="component" value="Unassembled WGS sequence"/>
</dbReference>
<dbReference type="Gene3D" id="1.10.287.470">
    <property type="entry name" value="Helix hairpin bin"/>
    <property type="match status" value="1"/>
</dbReference>
<dbReference type="PANTHER" id="PTHR30469:SF15">
    <property type="entry name" value="HLYD FAMILY OF SECRETION PROTEINS"/>
    <property type="match status" value="1"/>
</dbReference>
<name>A0ABV6UKJ3_9ACTN</name>
<evidence type="ECO:0000313" key="1">
    <source>
        <dbReference type="EMBL" id="MFC1401975.1"/>
    </source>
</evidence>
<sequence length="389" mass="38767">MRRGLNRCLVGAGALVVAGVAALAVPTAGQGVSVRAFRVHQVDLRSTAQLAGVLRAAVTWRMYFGAGTAVPAGGAADAGVCTTGPLPTPGLGPVAELQAVPGQAVTKGQLLARADTTAVQQALDAAEQDLAESQSLLQDHRNAATATGGSDSSDPSAAAAAAAAAAAQAQLGPDLDRVAQGQQRVAALQRTLADATITAPADGVVEQVGTAVGGSPDCHTPVLVLRTWALEVHTQVGGEVRGRLRPGQSAEVAVQDTTSQVTTAVATLPLSATVPAPSAPAQPLPGPWASGVARYPLDLVVPDPPPGALPGMPATVTITLEARPGVLAVPAEAVHSDGAVAHVMLLTCPSADRPGHCHSRPAPVATGITVDQLTQITAGLHEGDTVAVP</sequence>
<evidence type="ECO:0000313" key="2">
    <source>
        <dbReference type="Proteomes" id="UP001592528"/>
    </source>
</evidence>